<keyword evidence="1" id="KW-0812">Transmembrane</keyword>
<evidence type="ECO:0008006" key="4">
    <source>
        <dbReference type="Google" id="ProtNLM"/>
    </source>
</evidence>
<dbReference type="EMBL" id="QFPX01000004">
    <property type="protein sequence ID" value="PZQ56296.1"/>
    <property type="molecule type" value="Genomic_DNA"/>
</dbReference>
<protein>
    <recommendedName>
        <fullName evidence="4">Heavy-metal-associated domain-containing protein</fullName>
    </recommendedName>
</protein>
<gene>
    <name evidence="2" type="ORF">DI555_05430</name>
</gene>
<evidence type="ECO:0000313" key="2">
    <source>
        <dbReference type="EMBL" id="PZQ56296.1"/>
    </source>
</evidence>
<comment type="caution">
    <text evidence="2">The sequence shown here is derived from an EMBL/GenBank/DDBJ whole genome shotgun (WGS) entry which is preliminary data.</text>
</comment>
<accession>A0A2W5NS91</accession>
<dbReference type="Proteomes" id="UP000249082">
    <property type="component" value="Unassembled WGS sequence"/>
</dbReference>
<feature type="transmembrane region" description="Helical" evidence="1">
    <location>
        <begin position="29"/>
        <end position="50"/>
    </location>
</feature>
<keyword evidence="1" id="KW-0472">Membrane</keyword>
<sequence length="433" mass="45391">MAMTFSHNFRRVTGTGSGEGAGWRSVRRVALMACGAAILALGAAGGYRLVAQVEGDRGIAPLANSEDIQVNGIKVDVTAKTGADARLEGWKQAEKEAWKKLGGPDMPVEAIDAMVSSVVIGQEQVGPRRYIATLGVIFSKARAGQYVGAGGATIRSAPMLVLPVLYSGGVQQVFEVRGPWQRAWAEFQASQSPIDYVRPVGAGGESLILTAGQASRRSRLWWRNVLNQFDAASVLVPYARLERQWPGGPIHGTFTARYGPDNTFLGTFEMDAASEQELAGMLDKAVQRMDGLYRDALASGELRTDPTLTTSGQVLDRAFAELRTKLMPKGGAPIEALPPQVVTPTAAPSLAPTAPVETVSVQFPSPDAAAVDAALAAVRGVPGVRGAATVSLAVGGTSVMRVTVEGGSERLAGALRGQGWKVTSGGGALRITR</sequence>
<organism evidence="2 3">
    <name type="scientific">Novosphingobium pentaromativorans</name>
    <dbReference type="NCBI Taxonomy" id="205844"/>
    <lineage>
        <taxon>Bacteria</taxon>
        <taxon>Pseudomonadati</taxon>
        <taxon>Pseudomonadota</taxon>
        <taxon>Alphaproteobacteria</taxon>
        <taxon>Sphingomonadales</taxon>
        <taxon>Sphingomonadaceae</taxon>
        <taxon>Novosphingobium</taxon>
    </lineage>
</organism>
<evidence type="ECO:0000256" key="1">
    <source>
        <dbReference type="SAM" id="Phobius"/>
    </source>
</evidence>
<keyword evidence="1" id="KW-1133">Transmembrane helix</keyword>
<proteinExistence type="predicted"/>
<reference evidence="2 3" key="1">
    <citation type="submission" date="2017-08" db="EMBL/GenBank/DDBJ databases">
        <title>Infants hospitalized years apart are colonized by the same room-sourced microbial strains.</title>
        <authorList>
            <person name="Brooks B."/>
            <person name="Olm M.R."/>
            <person name="Firek B.A."/>
            <person name="Baker R."/>
            <person name="Thomas B.C."/>
            <person name="Morowitz M.J."/>
            <person name="Banfield J.F."/>
        </authorList>
    </citation>
    <scope>NUCLEOTIDE SEQUENCE [LARGE SCALE GENOMIC DNA]</scope>
    <source>
        <strain evidence="2">S2_005_002_R2_33</strain>
    </source>
</reference>
<name>A0A2W5NS91_9SPHN</name>
<evidence type="ECO:0000313" key="3">
    <source>
        <dbReference type="Proteomes" id="UP000249082"/>
    </source>
</evidence>
<dbReference type="AlphaFoldDB" id="A0A2W5NS91"/>